<organism evidence="3 4">
    <name type="scientific">Faecalicatena acetigenes</name>
    <dbReference type="NCBI Taxonomy" id="2981790"/>
    <lineage>
        <taxon>Bacteria</taxon>
        <taxon>Bacillati</taxon>
        <taxon>Bacillota</taxon>
        <taxon>Clostridia</taxon>
        <taxon>Lachnospirales</taxon>
        <taxon>Lachnospiraceae</taxon>
        <taxon>Faecalicatena</taxon>
    </lineage>
</organism>
<dbReference type="PANTHER" id="PTHR32039:SF7">
    <property type="entry name" value="COMPETENCE PROTEIN COMM"/>
    <property type="match status" value="1"/>
</dbReference>
<dbReference type="InterPro" id="IPR000523">
    <property type="entry name" value="Mg_chelatse_chII-like_cat_dom"/>
</dbReference>
<name>A0ABT2TCE8_9FIRM</name>
<evidence type="ECO:0000259" key="2">
    <source>
        <dbReference type="SMART" id="SM00382"/>
    </source>
</evidence>
<reference evidence="3 4" key="1">
    <citation type="journal article" date="2021" name="ISME Commun">
        <title>Automated analysis of genomic sequences facilitates high-throughput and comprehensive description of bacteria.</title>
        <authorList>
            <person name="Hitch T.C.A."/>
        </authorList>
    </citation>
    <scope>NUCLEOTIDE SEQUENCE [LARGE SCALE GENOMIC DNA]</scope>
    <source>
        <strain evidence="3 4">H2_18</strain>
    </source>
</reference>
<dbReference type="InterPro" id="IPR020568">
    <property type="entry name" value="Ribosomal_Su5_D2-typ_SF"/>
</dbReference>
<dbReference type="Pfam" id="PF01078">
    <property type="entry name" value="Mg_chelatase"/>
    <property type="match status" value="1"/>
</dbReference>
<dbReference type="Gene3D" id="3.30.230.10">
    <property type="match status" value="1"/>
</dbReference>
<dbReference type="Gene3D" id="3.40.50.300">
    <property type="entry name" value="P-loop containing nucleotide triphosphate hydrolases"/>
    <property type="match status" value="1"/>
</dbReference>
<evidence type="ECO:0000313" key="4">
    <source>
        <dbReference type="Proteomes" id="UP001652394"/>
    </source>
</evidence>
<accession>A0ABT2TCE8</accession>
<dbReference type="Proteomes" id="UP001652394">
    <property type="component" value="Unassembled WGS sequence"/>
</dbReference>
<evidence type="ECO:0000313" key="3">
    <source>
        <dbReference type="EMBL" id="MCU6747920.1"/>
    </source>
</evidence>
<sequence length="527" mass="58305">MAYLLYRFSHPEEIMSVSTVFTAAVRGLGVEFIRVEADISNGLPVFHMVGYLSSEVKEAAERVRTAIKNTGIEYPPKKTVINLSPATIRKKGASFDLPIATAVLTALGKIPQERLKSTLLIGELGLDGRVLKVPGILPIVTEAKKIQIKTCILPKENAAEGALTGGVEIIGAETLEEVYRYLKGEKQLLPFTKSAEDQRECLGQEILDFADIQGQEVVKRAAQIAVAGGHNLLLVGPPGSGKSMTAKRISTILPPMSFKESVEVTKIYSIAGLVDTERPLLEKRPFRSVHHTATKAALTGGGVIPSPGEISLSHGGVLFLDELPEFKKSVLEVLRQPLEEKKIEINRVHGSYTFPADFMLVAAMNPCPCGCYPDMERCTCTPAQIQNYLGRISQPFLDRIDICVEAPRVTYEELTEKKKTETSADMRQRIIKARKIQKKRFARQGLGIYTNGSMGMKETEQFCPLDQTGRAILEQAFETMKLTARSYHKILKVARTIADMEANEKICARHLTEAIGYRTLDKKYWGR</sequence>
<dbReference type="Pfam" id="PF13335">
    <property type="entry name" value="Mg_chelatase_C"/>
    <property type="match status" value="1"/>
</dbReference>
<feature type="domain" description="AAA+ ATPase" evidence="2">
    <location>
        <begin position="228"/>
        <end position="410"/>
    </location>
</feature>
<dbReference type="InterPro" id="IPR045006">
    <property type="entry name" value="CHLI-like"/>
</dbReference>
<dbReference type="InterPro" id="IPR004482">
    <property type="entry name" value="Mg_chelat-rel"/>
</dbReference>
<dbReference type="InterPro" id="IPR025158">
    <property type="entry name" value="Mg_chelat-rel_C"/>
</dbReference>
<dbReference type="SUPFAM" id="SSF54211">
    <property type="entry name" value="Ribosomal protein S5 domain 2-like"/>
    <property type="match status" value="1"/>
</dbReference>
<dbReference type="InterPro" id="IPR027417">
    <property type="entry name" value="P-loop_NTPase"/>
</dbReference>
<dbReference type="PANTHER" id="PTHR32039">
    <property type="entry name" value="MAGNESIUM-CHELATASE SUBUNIT CHLI"/>
    <property type="match status" value="1"/>
</dbReference>
<protein>
    <submittedName>
        <fullName evidence="3">YifB family Mg chelatase-like AAA ATPase</fullName>
    </submittedName>
</protein>
<dbReference type="NCBIfam" id="TIGR00368">
    <property type="entry name" value="YifB family Mg chelatase-like AAA ATPase"/>
    <property type="match status" value="1"/>
</dbReference>
<dbReference type="InterPro" id="IPR003593">
    <property type="entry name" value="AAA+_ATPase"/>
</dbReference>
<dbReference type="SUPFAM" id="SSF52540">
    <property type="entry name" value="P-loop containing nucleoside triphosphate hydrolases"/>
    <property type="match status" value="1"/>
</dbReference>
<dbReference type="SMART" id="SM00382">
    <property type="entry name" value="AAA"/>
    <property type="match status" value="1"/>
</dbReference>
<dbReference type="EMBL" id="JAOQJX010000014">
    <property type="protein sequence ID" value="MCU6747920.1"/>
    <property type="molecule type" value="Genomic_DNA"/>
</dbReference>
<proteinExistence type="inferred from homology"/>
<comment type="similarity">
    <text evidence="1">Belongs to the Mg-chelatase subunits D/I family. ComM subfamily.</text>
</comment>
<dbReference type="Pfam" id="PF13541">
    <property type="entry name" value="ChlI"/>
    <property type="match status" value="1"/>
</dbReference>
<dbReference type="InterPro" id="IPR014721">
    <property type="entry name" value="Ribsml_uS5_D2-typ_fold_subgr"/>
</dbReference>
<comment type="caution">
    <text evidence="3">The sequence shown here is derived from an EMBL/GenBank/DDBJ whole genome shotgun (WGS) entry which is preliminary data.</text>
</comment>
<keyword evidence="4" id="KW-1185">Reference proteome</keyword>
<gene>
    <name evidence="3" type="ORF">OCV51_09690</name>
</gene>
<evidence type="ECO:0000256" key="1">
    <source>
        <dbReference type="ARBA" id="ARBA00006354"/>
    </source>
</evidence>